<reference evidence="2" key="1">
    <citation type="submission" date="2018-05" db="EMBL/GenBank/DDBJ databases">
        <authorList>
            <person name="Lanie J.A."/>
            <person name="Ng W.-L."/>
            <person name="Kazmierczak K.M."/>
            <person name="Andrzejewski T.M."/>
            <person name="Davidsen T.M."/>
            <person name="Wayne K.J."/>
            <person name="Tettelin H."/>
            <person name="Glass J.I."/>
            <person name="Rusch D."/>
            <person name="Podicherti R."/>
            <person name="Tsui H.-C.T."/>
            <person name="Winkler M.E."/>
        </authorList>
    </citation>
    <scope>NUCLEOTIDE SEQUENCE</scope>
</reference>
<evidence type="ECO:0008006" key="3">
    <source>
        <dbReference type="Google" id="ProtNLM"/>
    </source>
</evidence>
<dbReference type="GO" id="GO:0020037">
    <property type="term" value="F:heme binding"/>
    <property type="evidence" value="ECO:0007669"/>
    <property type="project" value="InterPro"/>
</dbReference>
<dbReference type="Gene3D" id="1.10.760.10">
    <property type="entry name" value="Cytochrome c-like domain"/>
    <property type="match status" value="1"/>
</dbReference>
<feature type="non-terminal residue" evidence="2">
    <location>
        <position position="118"/>
    </location>
</feature>
<keyword evidence="1" id="KW-0812">Transmembrane</keyword>
<dbReference type="InterPro" id="IPR036909">
    <property type="entry name" value="Cyt_c-like_dom_sf"/>
</dbReference>
<evidence type="ECO:0000313" key="2">
    <source>
        <dbReference type="EMBL" id="SVC95988.1"/>
    </source>
</evidence>
<evidence type="ECO:0000256" key="1">
    <source>
        <dbReference type="SAM" id="Phobius"/>
    </source>
</evidence>
<dbReference type="GO" id="GO:0009055">
    <property type="term" value="F:electron transfer activity"/>
    <property type="evidence" value="ECO:0007669"/>
    <property type="project" value="InterPro"/>
</dbReference>
<dbReference type="EMBL" id="UINC01121088">
    <property type="protein sequence ID" value="SVC95988.1"/>
    <property type="molecule type" value="Genomic_DNA"/>
</dbReference>
<accession>A0A382RG91</accession>
<gene>
    <name evidence="2" type="ORF">METZ01_LOCUS348842</name>
</gene>
<proteinExistence type="predicted"/>
<protein>
    <recommendedName>
        <fullName evidence="3">Cytochrome c domain-containing protein</fullName>
    </recommendedName>
</protein>
<name>A0A382RG91_9ZZZZ</name>
<sequence>MASKIFEIRIRFYFAIIGFGLALCVYIPCVFAFTAPSVKDIPSTIQVNGKQVSLQNLNNPVAKSDEAFREGAKIYIQNCALCHGDLLDGKGLYGESFIPRPANFLHPQSILNKPQSYA</sequence>
<dbReference type="AlphaFoldDB" id="A0A382RG91"/>
<keyword evidence="1" id="KW-1133">Transmembrane helix</keyword>
<dbReference type="SUPFAM" id="SSF46626">
    <property type="entry name" value="Cytochrome c"/>
    <property type="match status" value="1"/>
</dbReference>
<keyword evidence="1" id="KW-0472">Membrane</keyword>
<organism evidence="2">
    <name type="scientific">marine metagenome</name>
    <dbReference type="NCBI Taxonomy" id="408172"/>
    <lineage>
        <taxon>unclassified sequences</taxon>
        <taxon>metagenomes</taxon>
        <taxon>ecological metagenomes</taxon>
    </lineage>
</organism>
<feature type="transmembrane region" description="Helical" evidence="1">
    <location>
        <begin position="12"/>
        <end position="33"/>
    </location>
</feature>